<dbReference type="InterPro" id="IPR043519">
    <property type="entry name" value="NT_sf"/>
</dbReference>
<dbReference type="Pfam" id="PF14520">
    <property type="entry name" value="HHH_5"/>
    <property type="match status" value="1"/>
</dbReference>
<protein>
    <recommendedName>
        <fullName evidence="2">DNA-directed DNA polymerase</fullName>
        <ecNumber evidence="2">2.7.7.7</ecNumber>
    </recommendedName>
</protein>
<keyword evidence="4" id="KW-0808">Transferase</keyword>
<dbReference type="PIRSF" id="PIRSF005047">
    <property type="entry name" value="UCP005047_YshC"/>
    <property type="match status" value="1"/>
</dbReference>
<evidence type="ECO:0000256" key="1">
    <source>
        <dbReference type="ARBA" id="ARBA00001946"/>
    </source>
</evidence>
<feature type="domain" description="Polymerase/histidinol phosphatase N-terminal" evidence="10">
    <location>
        <begin position="340"/>
        <end position="420"/>
    </location>
</feature>
<feature type="domain" description="Helix-hairpin-helix DNA-binding motif class 1" evidence="9">
    <location>
        <begin position="129"/>
        <end position="148"/>
    </location>
</feature>
<dbReference type="Gene3D" id="3.30.210.10">
    <property type="entry name" value="DNA polymerase, thumb domain"/>
    <property type="match status" value="1"/>
</dbReference>
<evidence type="ECO:0000256" key="2">
    <source>
        <dbReference type="ARBA" id="ARBA00012417"/>
    </source>
</evidence>
<comment type="caution">
    <text evidence="12">The sequence shown here is derived from an EMBL/GenBank/DDBJ whole genome shotgun (WGS) entry which is preliminary data.</text>
</comment>
<keyword evidence="12" id="KW-0540">Nuclease</keyword>
<dbReference type="PANTHER" id="PTHR36928">
    <property type="entry name" value="PHOSPHATASE YCDX-RELATED"/>
    <property type="match status" value="1"/>
</dbReference>
<dbReference type="EMBL" id="JAHZUY010000013">
    <property type="protein sequence ID" value="MBW8269277.1"/>
    <property type="molecule type" value="Genomic_DNA"/>
</dbReference>
<dbReference type="GO" id="GO:0004527">
    <property type="term" value="F:exonuclease activity"/>
    <property type="evidence" value="ECO:0007669"/>
    <property type="project" value="UniProtKB-KW"/>
</dbReference>
<feature type="domain" description="DNA-directed DNA polymerase X" evidence="11">
    <location>
        <begin position="3"/>
        <end position="316"/>
    </location>
</feature>
<accession>A0ABS7F0X5</accession>
<dbReference type="Gene3D" id="1.10.150.20">
    <property type="entry name" value="5' to 3' exonuclease, C-terminal subdomain"/>
    <property type="match status" value="1"/>
</dbReference>
<evidence type="ECO:0000259" key="10">
    <source>
        <dbReference type="SMART" id="SM00481"/>
    </source>
</evidence>
<dbReference type="InterPro" id="IPR027421">
    <property type="entry name" value="DNA_pol_lamdba_lyase_dom_sf"/>
</dbReference>
<dbReference type="SUPFAM" id="SSF47802">
    <property type="entry name" value="DNA polymerase beta, N-terminal domain-like"/>
    <property type="match status" value="1"/>
</dbReference>
<dbReference type="InterPro" id="IPR004013">
    <property type="entry name" value="PHP_dom"/>
</dbReference>
<dbReference type="CDD" id="cd00141">
    <property type="entry name" value="NT_POLXc"/>
    <property type="match status" value="1"/>
</dbReference>
<dbReference type="InterPro" id="IPR029398">
    <property type="entry name" value="PolB_thumb"/>
</dbReference>
<keyword evidence="5" id="KW-0548">Nucleotidyltransferase</keyword>
<dbReference type="SUPFAM" id="SSF158702">
    <property type="entry name" value="Sec63 N-terminal domain-like"/>
    <property type="match status" value="1"/>
</dbReference>
<dbReference type="InterPro" id="IPR037160">
    <property type="entry name" value="DNA_Pol_thumb_sf"/>
</dbReference>
<keyword evidence="12" id="KW-0269">Exonuclease</keyword>
<dbReference type="CDD" id="cd07436">
    <property type="entry name" value="PHP_PolX"/>
    <property type="match status" value="1"/>
</dbReference>
<dbReference type="SUPFAM" id="SSF81301">
    <property type="entry name" value="Nucleotidyltransferase"/>
    <property type="match status" value="1"/>
</dbReference>
<evidence type="ECO:0000259" key="11">
    <source>
        <dbReference type="SMART" id="SM00483"/>
    </source>
</evidence>
<dbReference type="PANTHER" id="PTHR36928:SF1">
    <property type="entry name" value="PHOSPHATASE YCDX-RELATED"/>
    <property type="match status" value="1"/>
</dbReference>
<dbReference type="InterPro" id="IPR050243">
    <property type="entry name" value="PHP_phosphatase"/>
</dbReference>
<keyword evidence="3" id="KW-0237">DNA synthesis</keyword>
<evidence type="ECO:0000313" key="12">
    <source>
        <dbReference type="EMBL" id="MBW8269277.1"/>
    </source>
</evidence>
<evidence type="ECO:0000259" key="9">
    <source>
        <dbReference type="SMART" id="SM00278"/>
    </source>
</evidence>
<evidence type="ECO:0000256" key="4">
    <source>
        <dbReference type="ARBA" id="ARBA00022679"/>
    </source>
</evidence>
<name>A0ABS7F0X5_9PROT</name>
<dbReference type="InterPro" id="IPR010996">
    <property type="entry name" value="HHH_MUS81"/>
</dbReference>
<dbReference type="Pfam" id="PF02811">
    <property type="entry name" value="PHP"/>
    <property type="match status" value="1"/>
</dbReference>
<dbReference type="InterPro" id="IPR022311">
    <property type="entry name" value="PolX-like"/>
</dbReference>
<evidence type="ECO:0000313" key="13">
    <source>
        <dbReference type="Proteomes" id="UP001519924"/>
    </source>
</evidence>
<dbReference type="Pfam" id="PF14791">
    <property type="entry name" value="DNA_pol_B_thumb"/>
    <property type="match status" value="1"/>
</dbReference>
<keyword evidence="7" id="KW-0239">DNA-directed DNA polymerase</keyword>
<dbReference type="SMART" id="SM00481">
    <property type="entry name" value="POLIIIAc"/>
    <property type="match status" value="1"/>
</dbReference>
<evidence type="ECO:0000256" key="8">
    <source>
        <dbReference type="ARBA" id="ARBA00049244"/>
    </source>
</evidence>
<evidence type="ECO:0000256" key="7">
    <source>
        <dbReference type="ARBA" id="ARBA00022932"/>
    </source>
</evidence>
<dbReference type="RefSeq" id="WP_220117037.1">
    <property type="nucleotide sequence ID" value="NZ_JAHZUY010000013.1"/>
</dbReference>
<evidence type="ECO:0000256" key="6">
    <source>
        <dbReference type="ARBA" id="ARBA00022705"/>
    </source>
</evidence>
<dbReference type="EC" id="2.7.7.7" evidence="2"/>
<evidence type="ECO:0000256" key="3">
    <source>
        <dbReference type="ARBA" id="ARBA00022634"/>
    </source>
</evidence>
<dbReference type="SMART" id="SM00278">
    <property type="entry name" value="HhH1"/>
    <property type="match status" value="3"/>
</dbReference>
<reference evidence="12 13" key="1">
    <citation type="submission" date="2021-08" db="EMBL/GenBank/DDBJ databases">
        <title>Caldovatus sediminis gen. nov., sp. nov., a moderately thermophilic bacterium isolated from a hot spring.</title>
        <authorList>
            <person name="Hu C.-J."/>
            <person name="Li W.-J."/>
            <person name="Xian W.-D."/>
        </authorList>
    </citation>
    <scope>NUCLEOTIDE SEQUENCE [LARGE SCALE GENOMIC DNA]</scope>
    <source>
        <strain evidence="12 13">SYSU G05006</strain>
    </source>
</reference>
<dbReference type="Pfam" id="PF14716">
    <property type="entry name" value="HHH_8"/>
    <property type="match status" value="1"/>
</dbReference>
<dbReference type="InterPro" id="IPR047967">
    <property type="entry name" value="PolX_PHP"/>
</dbReference>
<dbReference type="InterPro" id="IPR016195">
    <property type="entry name" value="Pol/histidinol_Pase-like"/>
</dbReference>
<dbReference type="SUPFAM" id="SSF89550">
    <property type="entry name" value="PHP domain-like"/>
    <property type="match status" value="1"/>
</dbReference>
<dbReference type="InterPro" id="IPR003141">
    <property type="entry name" value="Pol/His_phosphatase_N"/>
</dbReference>
<dbReference type="Gene3D" id="3.20.20.140">
    <property type="entry name" value="Metal-dependent hydrolases"/>
    <property type="match status" value="1"/>
</dbReference>
<dbReference type="Proteomes" id="UP001519924">
    <property type="component" value="Unassembled WGS sequence"/>
</dbReference>
<feature type="domain" description="Helix-hairpin-helix DNA-binding motif class 1" evidence="9">
    <location>
        <begin position="94"/>
        <end position="113"/>
    </location>
</feature>
<dbReference type="InterPro" id="IPR003583">
    <property type="entry name" value="Hlx-hairpin-Hlx_DNA-bd_motif"/>
</dbReference>
<dbReference type="SMART" id="SM00483">
    <property type="entry name" value="POLXc"/>
    <property type="match status" value="1"/>
</dbReference>
<gene>
    <name evidence="12" type="primary">polX</name>
    <name evidence="12" type="ORF">K1J50_07215</name>
</gene>
<organism evidence="12 13">
    <name type="scientific">Caldovatus aquaticus</name>
    <dbReference type="NCBI Taxonomy" id="2865671"/>
    <lineage>
        <taxon>Bacteria</taxon>
        <taxon>Pseudomonadati</taxon>
        <taxon>Pseudomonadota</taxon>
        <taxon>Alphaproteobacteria</taxon>
        <taxon>Acetobacterales</taxon>
        <taxon>Roseomonadaceae</taxon>
        <taxon>Caldovatus</taxon>
    </lineage>
</organism>
<dbReference type="InterPro" id="IPR002054">
    <property type="entry name" value="DNA-dir_DNA_pol_X"/>
</dbReference>
<sequence>MPVTNADIAAELDRIADLLDIEGANPFRVRAYRRAARIVEGLPRSVADMLAAGEDLDALPGIGKDLAGKIAAIAAGQHPPLLAELEREVPPGITALLAIPGLGPKRVRTLYETLGITDVAALAAAARAGRLRSIPGFGPVIEAKILEALSRGEGQPRRLKLRAAEQIVEPLLRHLRQGRGILAAEVAGSYRRRRETVGDLDLVVASETPEAAIAHFLGYDEIAQVAERGPTRARVVLRNGTQVDLRAVEPASYGAALLYFTGSQAHDIALRRIAVEKGLKLNEYGLFRGRRRIAGRTEEEIYAALGLAPIPPELREDLGEIAAAREGRLPRLVTAADIRGDLHAHTDATDGRASLKDMAQAARDRGYAYLAITDHSRRLTMAHGLGPKELARQVAAIRRLNATLGGGFTLLASIEVDILEDGRLDLPDAVLADLDLVVGAIHSHFGLSREKQTERLLRAMDNRHLDIIAHPTGRMINARPPYPLDMERLLRAARERGCHFEVNAQPDRLDLSDSLCRLAKEIGVKVAISTDAHGPEELAFMRYGVDQARRGWLEPDDVLNTRPLPELMALLRRGA</sequence>
<comment type="catalytic activity">
    <reaction evidence="8">
        <text>DNA(n) + a 2'-deoxyribonucleoside 5'-triphosphate = DNA(n+1) + diphosphate</text>
        <dbReference type="Rhea" id="RHEA:22508"/>
        <dbReference type="Rhea" id="RHEA-COMP:17339"/>
        <dbReference type="Rhea" id="RHEA-COMP:17340"/>
        <dbReference type="ChEBI" id="CHEBI:33019"/>
        <dbReference type="ChEBI" id="CHEBI:61560"/>
        <dbReference type="ChEBI" id="CHEBI:173112"/>
        <dbReference type="EC" id="2.7.7.7"/>
    </reaction>
</comment>
<comment type="cofactor">
    <cofactor evidence="1">
        <name>Mg(2+)</name>
        <dbReference type="ChEBI" id="CHEBI:18420"/>
    </cofactor>
</comment>
<evidence type="ECO:0000256" key="5">
    <source>
        <dbReference type="ARBA" id="ARBA00022695"/>
    </source>
</evidence>
<dbReference type="NCBIfam" id="NF006375">
    <property type="entry name" value="PRK08609.1"/>
    <property type="match status" value="1"/>
</dbReference>
<proteinExistence type="predicted"/>
<keyword evidence="12" id="KW-0378">Hydrolase</keyword>
<feature type="domain" description="Helix-hairpin-helix DNA-binding motif class 1" evidence="9">
    <location>
        <begin position="54"/>
        <end position="73"/>
    </location>
</feature>
<keyword evidence="13" id="KW-1185">Reference proteome</keyword>
<keyword evidence="6" id="KW-0235">DNA replication</keyword>
<dbReference type="Gene3D" id="1.10.150.110">
    <property type="entry name" value="DNA polymerase beta, N-terminal domain-like"/>
    <property type="match status" value="1"/>
</dbReference>
<dbReference type="Gene3D" id="3.30.460.10">
    <property type="entry name" value="Beta Polymerase, domain 2"/>
    <property type="match status" value="1"/>
</dbReference>